<dbReference type="AlphaFoldDB" id="A0A9R1UQ34"/>
<dbReference type="EMBL" id="NBSK02000008">
    <property type="protein sequence ID" value="KAJ0190841.1"/>
    <property type="molecule type" value="Genomic_DNA"/>
</dbReference>
<sequence length="120" mass="13727">MYTHPNLEGFWGLKTPLKGVHGPRVFLGCKHIIFPLFDVLNTNLHLDTGFLIANKYGVIVYFLDKQGFSTCFPFLHGPQDISHHESIVIAFVYNGHYVKVDLRESHPLPIILSLWCHHCS</sequence>
<keyword evidence="2" id="KW-1185">Reference proteome</keyword>
<name>A0A9R1UQ34_LACSA</name>
<organism evidence="1 2">
    <name type="scientific">Lactuca sativa</name>
    <name type="common">Garden lettuce</name>
    <dbReference type="NCBI Taxonomy" id="4236"/>
    <lineage>
        <taxon>Eukaryota</taxon>
        <taxon>Viridiplantae</taxon>
        <taxon>Streptophyta</taxon>
        <taxon>Embryophyta</taxon>
        <taxon>Tracheophyta</taxon>
        <taxon>Spermatophyta</taxon>
        <taxon>Magnoliopsida</taxon>
        <taxon>eudicotyledons</taxon>
        <taxon>Gunneridae</taxon>
        <taxon>Pentapetalae</taxon>
        <taxon>asterids</taxon>
        <taxon>campanulids</taxon>
        <taxon>Asterales</taxon>
        <taxon>Asteraceae</taxon>
        <taxon>Cichorioideae</taxon>
        <taxon>Cichorieae</taxon>
        <taxon>Lactucinae</taxon>
        <taxon>Lactuca</taxon>
    </lineage>
</organism>
<protein>
    <submittedName>
        <fullName evidence="1">Uncharacterized protein</fullName>
    </submittedName>
</protein>
<dbReference type="Proteomes" id="UP000235145">
    <property type="component" value="Unassembled WGS sequence"/>
</dbReference>
<gene>
    <name evidence="1" type="ORF">LSAT_V11C800389160</name>
</gene>
<evidence type="ECO:0000313" key="1">
    <source>
        <dbReference type="EMBL" id="KAJ0190841.1"/>
    </source>
</evidence>
<reference evidence="1 2" key="1">
    <citation type="journal article" date="2017" name="Nat. Commun.">
        <title>Genome assembly with in vitro proximity ligation data and whole-genome triplication in lettuce.</title>
        <authorList>
            <person name="Reyes-Chin-Wo S."/>
            <person name="Wang Z."/>
            <person name="Yang X."/>
            <person name="Kozik A."/>
            <person name="Arikit S."/>
            <person name="Song C."/>
            <person name="Xia L."/>
            <person name="Froenicke L."/>
            <person name="Lavelle D.O."/>
            <person name="Truco M.J."/>
            <person name="Xia R."/>
            <person name="Zhu S."/>
            <person name="Xu C."/>
            <person name="Xu H."/>
            <person name="Xu X."/>
            <person name="Cox K."/>
            <person name="Korf I."/>
            <person name="Meyers B.C."/>
            <person name="Michelmore R.W."/>
        </authorList>
    </citation>
    <scope>NUCLEOTIDE SEQUENCE [LARGE SCALE GENOMIC DNA]</scope>
    <source>
        <strain evidence="2">cv. Salinas</strain>
        <tissue evidence="1">Seedlings</tissue>
    </source>
</reference>
<proteinExistence type="predicted"/>
<evidence type="ECO:0000313" key="2">
    <source>
        <dbReference type="Proteomes" id="UP000235145"/>
    </source>
</evidence>
<comment type="caution">
    <text evidence="1">The sequence shown here is derived from an EMBL/GenBank/DDBJ whole genome shotgun (WGS) entry which is preliminary data.</text>
</comment>
<accession>A0A9R1UQ34</accession>